<proteinExistence type="predicted"/>
<dbReference type="AlphaFoldDB" id="Q11AU1"/>
<keyword evidence="3" id="KW-0614">Plasmid</keyword>
<dbReference type="SUPFAM" id="SSF53850">
    <property type="entry name" value="Periplasmic binding protein-like II"/>
    <property type="match status" value="1"/>
</dbReference>
<dbReference type="Gene3D" id="3.40.190.10">
    <property type="entry name" value="Periplasmic binding protein-like II"/>
    <property type="match status" value="2"/>
</dbReference>
<name>Q11AU1_CHESB</name>
<accession>Q11AU1</accession>
<reference evidence="3" key="1">
    <citation type="submission" date="2006-06" db="EMBL/GenBank/DDBJ databases">
        <title>Complete sequence of Plasmid 2 of Chelativorans sp. BNC1.</title>
        <authorList>
            <consortium name="US DOE Joint Genome Institute"/>
            <person name="Copeland A."/>
            <person name="Lucas S."/>
            <person name="Lapidus A."/>
            <person name="Barry K."/>
            <person name="Detter J.C."/>
            <person name="Glavina del Rio T."/>
            <person name="Hammon N."/>
            <person name="Israni S."/>
            <person name="Dalin E."/>
            <person name="Tice H."/>
            <person name="Pitluck S."/>
            <person name="Chertkov O."/>
            <person name="Brettin T."/>
            <person name="Bruce D."/>
            <person name="Han C."/>
            <person name="Tapia R."/>
            <person name="Gilna P."/>
            <person name="Schmutz J."/>
            <person name="Larimer F."/>
            <person name="Land M."/>
            <person name="Hauser L."/>
            <person name="Kyrpides N."/>
            <person name="Mikhailova N."/>
            <person name="Richardson P."/>
        </authorList>
    </citation>
    <scope>NUCLEOTIDE SEQUENCE</scope>
    <source>
        <strain evidence="3">BNC1</strain>
        <plasmid evidence="3">2</plasmid>
    </source>
</reference>
<organism evidence="3">
    <name type="scientific">Chelativorans sp. (strain BNC1)</name>
    <dbReference type="NCBI Taxonomy" id="266779"/>
    <lineage>
        <taxon>Bacteria</taxon>
        <taxon>Pseudomonadati</taxon>
        <taxon>Pseudomonadota</taxon>
        <taxon>Alphaproteobacteria</taxon>
        <taxon>Hyphomicrobiales</taxon>
        <taxon>Phyllobacteriaceae</taxon>
        <taxon>Chelativorans</taxon>
    </lineage>
</organism>
<dbReference type="PANTHER" id="PTHR30006">
    <property type="entry name" value="THIAMINE-BINDING PERIPLASMIC PROTEIN-RELATED"/>
    <property type="match status" value="1"/>
</dbReference>
<dbReference type="InterPro" id="IPR006059">
    <property type="entry name" value="SBP"/>
</dbReference>
<protein>
    <submittedName>
        <fullName evidence="3">Extracellular solute-binding protein, family 1</fullName>
    </submittedName>
</protein>
<dbReference type="Pfam" id="PF13416">
    <property type="entry name" value="SBP_bac_8"/>
    <property type="match status" value="1"/>
</dbReference>
<dbReference type="KEGG" id="mes:Meso_4456"/>
<evidence type="ECO:0000256" key="1">
    <source>
        <dbReference type="ARBA" id="ARBA00022729"/>
    </source>
</evidence>
<sequence length="337" mass="35961" precursor="true">MPGIYALIIAGAVAMPAYGQDPSGDLLIYLGHGAVDAQPVVDIFEEQYPGISVTLFEQPTGQLVTTLQLELNANRNRADIIWGGGSAIAELDIRNPDAFLSFEPADTSGIPQNLLSENGRIHTVATIPYVIGYNTSIIAPEDSPRSWLELTDPKWSGMMAMADPATASAVHPFVWFVTTHLADEEGYGPDYWKGIAANDPYLTAGHGELGELLITGERAIAPVTITQMQRQIGSGEPVAFNWATEGTPTSDSSIAVLEAAPNRPAAELFASWLLSPAGQKAFTAGFDSIPVNSDFSPEFFDGTTAADHQLIVPDNAYLAENVGTQVEIVRSAMEAAR</sequence>
<dbReference type="HOGENOM" id="CLU_026974_0_0_5"/>
<gene>
    <name evidence="3" type="ordered locus">Meso_4456</name>
</gene>
<dbReference type="EMBL" id="CP000391">
    <property type="protein sequence ID" value="ABG65484.1"/>
    <property type="molecule type" value="Genomic_DNA"/>
</dbReference>
<dbReference type="eggNOG" id="COG1840">
    <property type="taxonomic scope" value="Bacteria"/>
</dbReference>
<evidence type="ECO:0000313" key="3">
    <source>
        <dbReference type="EMBL" id="ABG65484.1"/>
    </source>
</evidence>
<keyword evidence="1" id="KW-0732">Signal</keyword>
<evidence type="ECO:0000256" key="2">
    <source>
        <dbReference type="ARBA" id="ARBA00022764"/>
    </source>
</evidence>
<keyword evidence="2" id="KW-0574">Periplasm</keyword>
<geneLocation type="plasmid" evidence="3">
    <name>2</name>
</geneLocation>